<evidence type="ECO:0000256" key="2">
    <source>
        <dbReference type="ARBA" id="ARBA00022963"/>
    </source>
</evidence>
<dbReference type="GO" id="GO:0016787">
    <property type="term" value="F:hydrolase activity"/>
    <property type="evidence" value="ECO:0007669"/>
    <property type="project" value="UniProtKB-UniRule"/>
</dbReference>
<feature type="short sequence motif" description="DGA/G" evidence="4">
    <location>
        <begin position="162"/>
        <end position="164"/>
    </location>
</feature>
<dbReference type="InterPro" id="IPR016035">
    <property type="entry name" value="Acyl_Trfase/lysoPLipase"/>
</dbReference>
<dbReference type="KEGG" id="kpf:IX53_09340"/>
<evidence type="ECO:0000256" key="4">
    <source>
        <dbReference type="PROSITE-ProRule" id="PRU01161"/>
    </source>
</evidence>
<feature type="domain" description="PNPLA" evidence="5">
    <location>
        <begin position="4"/>
        <end position="175"/>
    </location>
</feature>
<dbReference type="InterPro" id="IPR002641">
    <property type="entry name" value="PNPLA_dom"/>
</dbReference>
<feature type="short sequence motif" description="GXSXG" evidence="4">
    <location>
        <begin position="35"/>
        <end position="39"/>
    </location>
</feature>
<reference evidence="6 7" key="1">
    <citation type="submission" date="2015-04" db="EMBL/GenBank/DDBJ databases">
        <title>Complete Genome Sequence of Kosmotoga pacifica SLHLJ1.</title>
        <authorList>
            <person name="Jiang L.J."/>
            <person name="Shao Z.Z."/>
            <person name="Jebbar M."/>
        </authorList>
    </citation>
    <scope>NUCLEOTIDE SEQUENCE [LARGE SCALE GENOMIC DNA]</scope>
    <source>
        <strain evidence="6 7">SLHLJ1</strain>
    </source>
</reference>
<accession>A0A0G2Z8S4</accession>
<dbReference type="Gene3D" id="3.40.1090.10">
    <property type="entry name" value="Cytosolic phospholipase A2 catalytic domain"/>
    <property type="match status" value="2"/>
</dbReference>
<dbReference type="Pfam" id="PF01734">
    <property type="entry name" value="Patatin"/>
    <property type="match status" value="1"/>
</dbReference>
<keyword evidence="7" id="KW-1185">Reference proteome</keyword>
<proteinExistence type="predicted"/>
<dbReference type="SUPFAM" id="SSF52151">
    <property type="entry name" value="FabD/lysophospholipase-like"/>
    <property type="match status" value="1"/>
</dbReference>
<keyword evidence="3 4" id="KW-0443">Lipid metabolism</keyword>
<evidence type="ECO:0000259" key="5">
    <source>
        <dbReference type="PROSITE" id="PS51635"/>
    </source>
</evidence>
<dbReference type="STRING" id="1330330.IX53_09340"/>
<dbReference type="GO" id="GO:0016042">
    <property type="term" value="P:lipid catabolic process"/>
    <property type="evidence" value="ECO:0007669"/>
    <property type="project" value="UniProtKB-UniRule"/>
</dbReference>
<dbReference type="RefSeq" id="WP_047755130.1">
    <property type="nucleotide sequence ID" value="NZ_CP011232.1"/>
</dbReference>
<feature type="active site" description="Proton acceptor" evidence="4">
    <location>
        <position position="162"/>
    </location>
</feature>
<evidence type="ECO:0000256" key="3">
    <source>
        <dbReference type="ARBA" id="ARBA00023098"/>
    </source>
</evidence>
<name>A0A0G2Z8S4_9BACT</name>
<evidence type="ECO:0000256" key="1">
    <source>
        <dbReference type="ARBA" id="ARBA00022801"/>
    </source>
</evidence>
<protein>
    <submittedName>
        <fullName evidence="6">Patatin</fullName>
    </submittedName>
</protein>
<dbReference type="PANTHER" id="PTHR14226:SF29">
    <property type="entry name" value="NEUROPATHY TARGET ESTERASE SWS"/>
    <property type="match status" value="1"/>
</dbReference>
<dbReference type="InterPro" id="IPR050301">
    <property type="entry name" value="NTE"/>
</dbReference>
<evidence type="ECO:0000313" key="6">
    <source>
        <dbReference type="EMBL" id="AKI97995.1"/>
    </source>
</evidence>
<dbReference type="PROSITE" id="PS51635">
    <property type="entry name" value="PNPLA"/>
    <property type="match status" value="1"/>
</dbReference>
<gene>
    <name evidence="6" type="ORF">IX53_09340</name>
</gene>
<organism evidence="6 7">
    <name type="scientific">Kosmotoga pacifica</name>
    <dbReference type="NCBI Taxonomy" id="1330330"/>
    <lineage>
        <taxon>Bacteria</taxon>
        <taxon>Thermotogati</taxon>
        <taxon>Thermotogota</taxon>
        <taxon>Thermotogae</taxon>
        <taxon>Kosmotogales</taxon>
        <taxon>Kosmotogaceae</taxon>
        <taxon>Kosmotoga</taxon>
    </lineage>
</organism>
<evidence type="ECO:0000313" key="7">
    <source>
        <dbReference type="Proteomes" id="UP000035159"/>
    </source>
</evidence>
<sequence>MNGLALAAGGVKGFAHVALLRLLQENNFKIDVVTGSSAGAIVAALYALYEDWEKVLKEFSGAVEEQLPAMKKYLKKVEGPNIWSIIQRSLVTIEDYYPFFRALFGKKTFSDCKIPLGVVIFDAVSLESMLVTEGYLVEAVMASSSVPGVFSPVWLGGTQTVDGGVLRPVPVDEARLLGADYVVASNFEKEQPKKPQDQMELLLFLDSWKEKYIKSMEIENADLVFNHKVNYPWYAFEKYNEIYEEAWQALCKRRKVNEVSFRR</sequence>
<dbReference type="AlphaFoldDB" id="A0A0G2Z8S4"/>
<dbReference type="EMBL" id="CP011232">
    <property type="protein sequence ID" value="AKI97995.1"/>
    <property type="molecule type" value="Genomic_DNA"/>
</dbReference>
<dbReference type="PATRIC" id="fig|1330330.3.peg.1899"/>
<feature type="active site" description="Nucleophile" evidence="4">
    <location>
        <position position="37"/>
    </location>
</feature>
<keyword evidence="1 4" id="KW-0378">Hydrolase</keyword>
<dbReference type="Proteomes" id="UP000035159">
    <property type="component" value="Chromosome"/>
</dbReference>
<comment type="caution">
    <text evidence="4">Lacks conserved residue(s) required for the propagation of feature annotation.</text>
</comment>
<keyword evidence="2 4" id="KW-0442">Lipid degradation</keyword>
<dbReference type="OrthoDB" id="9770965at2"/>
<dbReference type="PANTHER" id="PTHR14226">
    <property type="entry name" value="NEUROPATHY TARGET ESTERASE/SWISS CHEESE D.MELANOGASTER"/>
    <property type="match status" value="1"/>
</dbReference>